<evidence type="ECO:0000313" key="3">
    <source>
        <dbReference type="Proteomes" id="UP000295375"/>
    </source>
</evidence>
<dbReference type="RefSeq" id="WP_133590451.1">
    <property type="nucleotide sequence ID" value="NZ_CP037953.1"/>
</dbReference>
<dbReference type="PANTHER" id="PTHR35446:SF3">
    <property type="entry name" value="CMD DOMAIN-CONTAINING PROTEIN"/>
    <property type="match status" value="1"/>
</dbReference>
<dbReference type="Proteomes" id="UP000295375">
    <property type="component" value="Unassembled WGS sequence"/>
</dbReference>
<keyword evidence="2" id="KW-0575">Peroxidase</keyword>
<name>A0A4R6UQN8_9GAMM</name>
<dbReference type="NCBIfam" id="TIGR00778">
    <property type="entry name" value="ahpD_dom"/>
    <property type="match status" value="1"/>
</dbReference>
<dbReference type="OrthoDB" id="9808310at2"/>
<organism evidence="2 3">
    <name type="scientific">Permianibacter aggregans</name>
    <dbReference type="NCBI Taxonomy" id="1510150"/>
    <lineage>
        <taxon>Bacteria</taxon>
        <taxon>Pseudomonadati</taxon>
        <taxon>Pseudomonadota</taxon>
        <taxon>Gammaproteobacteria</taxon>
        <taxon>Pseudomonadales</taxon>
        <taxon>Pseudomonadaceae</taxon>
        <taxon>Permianibacter</taxon>
    </lineage>
</organism>
<evidence type="ECO:0000313" key="2">
    <source>
        <dbReference type="EMBL" id="TDQ48039.1"/>
    </source>
</evidence>
<feature type="domain" description="Carboxymuconolactone decarboxylase-like" evidence="1">
    <location>
        <begin position="41"/>
        <end position="102"/>
    </location>
</feature>
<keyword evidence="3" id="KW-1185">Reference proteome</keyword>
<accession>A0A4R6UQN8</accession>
<keyword evidence="2" id="KW-0560">Oxidoreductase</keyword>
<evidence type="ECO:0000259" key="1">
    <source>
        <dbReference type="Pfam" id="PF02627"/>
    </source>
</evidence>
<dbReference type="GO" id="GO:0051920">
    <property type="term" value="F:peroxiredoxin activity"/>
    <property type="evidence" value="ECO:0007669"/>
    <property type="project" value="InterPro"/>
</dbReference>
<dbReference type="InterPro" id="IPR004675">
    <property type="entry name" value="AhpD_core"/>
</dbReference>
<dbReference type="InterPro" id="IPR003779">
    <property type="entry name" value="CMD-like"/>
</dbReference>
<dbReference type="InterPro" id="IPR029032">
    <property type="entry name" value="AhpD-like"/>
</dbReference>
<sequence length="172" mass="17861">MARITALTDAQAPARSGELLNGVKAKFGKAPNMFRTLAHSPAALNGYLQFSGALAEGVLTAAEREIVALAVGQANQCGYCLSAHTLIGKGAGLSDEAVKSAREGKGTALAALALKLVENRGFLDDDELATARAKGLSDAQILEVIAHVALNTFTNYVNHVAGTDIDFPEVKV</sequence>
<protein>
    <submittedName>
        <fullName evidence="2">Putative peroxidase-related enzyme</fullName>
    </submittedName>
</protein>
<dbReference type="Pfam" id="PF02627">
    <property type="entry name" value="CMD"/>
    <property type="match status" value="1"/>
</dbReference>
<dbReference type="PANTHER" id="PTHR35446">
    <property type="entry name" value="SI:CH211-175M2.5"/>
    <property type="match status" value="1"/>
</dbReference>
<dbReference type="Gene3D" id="1.20.1290.10">
    <property type="entry name" value="AhpD-like"/>
    <property type="match status" value="1"/>
</dbReference>
<comment type="caution">
    <text evidence="2">The sequence shown here is derived from an EMBL/GenBank/DDBJ whole genome shotgun (WGS) entry which is preliminary data.</text>
</comment>
<reference evidence="2 3" key="1">
    <citation type="submission" date="2019-03" db="EMBL/GenBank/DDBJ databases">
        <title>Genomic Encyclopedia of Type Strains, Phase IV (KMG-IV): sequencing the most valuable type-strain genomes for metagenomic binning, comparative biology and taxonomic classification.</title>
        <authorList>
            <person name="Goeker M."/>
        </authorList>
    </citation>
    <scope>NUCLEOTIDE SEQUENCE [LARGE SCALE GENOMIC DNA]</scope>
    <source>
        <strain evidence="2 3">DSM 103792</strain>
    </source>
</reference>
<dbReference type="SUPFAM" id="SSF69118">
    <property type="entry name" value="AhpD-like"/>
    <property type="match status" value="1"/>
</dbReference>
<gene>
    <name evidence="2" type="ORF">EV696_10819</name>
</gene>
<proteinExistence type="predicted"/>
<dbReference type="EMBL" id="SNYM01000008">
    <property type="protein sequence ID" value="TDQ48039.1"/>
    <property type="molecule type" value="Genomic_DNA"/>
</dbReference>
<dbReference type="AlphaFoldDB" id="A0A4R6UQN8"/>